<dbReference type="Gene3D" id="3.40.50.10190">
    <property type="entry name" value="BRCT domain"/>
    <property type="match status" value="1"/>
</dbReference>
<dbReference type="SUPFAM" id="SSF52113">
    <property type="entry name" value="BRCT domain"/>
    <property type="match status" value="1"/>
</dbReference>
<dbReference type="GO" id="GO:0033314">
    <property type="term" value="P:mitotic DNA replication checkpoint signaling"/>
    <property type="evidence" value="ECO:0007669"/>
    <property type="project" value="TreeGrafter"/>
</dbReference>
<name>A0A843VYC9_COLES</name>
<organism evidence="3 4">
    <name type="scientific">Colocasia esculenta</name>
    <name type="common">Wild taro</name>
    <name type="synonym">Arum esculentum</name>
    <dbReference type="NCBI Taxonomy" id="4460"/>
    <lineage>
        <taxon>Eukaryota</taxon>
        <taxon>Viridiplantae</taxon>
        <taxon>Streptophyta</taxon>
        <taxon>Embryophyta</taxon>
        <taxon>Tracheophyta</taxon>
        <taxon>Spermatophyta</taxon>
        <taxon>Magnoliopsida</taxon>
        <taxon>Liliopsida</taxon>
        <taxon>Araceae</taxon>
        <taxon>Aroideae</taxon>
        <taxon>Colocasieae</taxon>
        <taxon>Colocasia</taxon>
    </lineage>
</organism>
<evidence type="ECO:0000313" key="3">
    <source>
        <dbReference type="EMBL" id="MQM03933.1"/>
    </source>
</evidence>
<comment type="caution">
    <text evidence="3">The sequence shown here is derived from an EMBL/GenBank/DDBJ whole genome shotgun (WGS) entry which is preliminary data.</text>
</comment>
<dbReference type="EMBL" id="NMUH01003122">
    <property type="protein sequence ID" value="MQM03933.1"/>
    <property type="molecule type" value="Genomic_DNA"/>
</dbReference>
<evidence type="ECO:0000313" key="4">
    <source>
        <dbReference type="Proteomes" id="UP000652761"/>
    </source>
</evidence>
<dbReference type="GO" id="GO:0007095">
    <property type="term" value="P:mitotic G2 DNA damage checkpoint signaling"/>
    <property type="evidence" value="ECO:0007669"/>
    <property type="project" value="TreeGrafter"/>
</dbReference>
<dbReference type="Proteomes" id="UP000652761">
    <property type="component" value="Unassembled WGS sequence"/>
</dbReference>
<dbReference type="OrthoDB" id="251770at2759"/>
<proteinExistence type="predicted"/>
<feature type="region of interest" description="Disordered" evidence="2">
    <location>
        <begin position="1"/>
        <end position="28"/>
    </location>
</feature>
<evidence type="ECO:0000256" key="2">
    <source>
        <dbReference type="SAM" id="MobiDB-lite"/>
    </source>
</evidence>
<dbReference type="PANTHER" id="PTHR13561">
    <property type="entry name" value="DNA REPLICATION REGULATOR DPB11-RELATED"/>
    <property type="match status" value="1"/>
</dbReference>
<keyword evidence="4" id="KW-1185">Reference proteome</keyword>
<sequence>LGGGVLQESGSCGEEEVEEGGTEGRRRGEMAVKTGTFNGANVFLSRNLVPPEMFDALHDALRLNGAQVFLCCDPSRNSPSDYHVISSPDHEKFEDLRAKGCNLLGPHCVLSCAKERRSLPKLGYTCCLAMDGVKVLASGFEKDEKVIMTRQHRRKNPTTVKGPCCVLKSIITSKIKMERNFCKVVNCSLQLSTLILVLFSSSSYVKIEELVTAMGGALVTKAALDVSFVIAKHVLTAKYKWEKLWVWEGRWGQIESLWEEVVLICKVLPPVLGGFRPTFGVAGGGRCLPKVGGESGVGPSQR</sequence>
<dbReference type="PANTHER" id="PTHR13561:SF20">
    <property type="entry name" value="DNA TOPOISOMERASE 2-BINDING PROTEIN 1"/>
    <property type="match status" value="1"/>
</dbReference>
<gene>
    <name evidence="3" type="ORF">Taro_036721</name>
</gene>
<dbReference type="GO" id="GO:0006270">
    <property type="term" value="P:DNA replication initiation"/>
    <property type="evidence" value="ECO:0007669"/>
    <property type="project" value="TreeGrafter"/>
</dbReference>
<feature type="non-terminal residue" evidence="3">
    <location>
        <position position="1"/>
    </location>
</feature>
<evidence type="ECO:0008006" key="5">
    <source>
        <dbReference type="Google" id="ProtNLM"/>
    </source>
</evidence>
<protein>
    <recommendedName>
        <fullName evidence="5">BRCT domain-containing protein</fullName>
    </recommendedName>
</protein>
<dbReference type="InterPro" id="IPR036420">
    <property type="entry name" value="BRCT_dom_sf"/>
</dbReference>
<accession>A0A843VYC9</accession>
<evidence type="ECO:0000256" key="1">
    <source>
        <dbReference type="ARBA" id="ARBA00022737"/>
    </source>
</evidence>
<keyword evidence="1" id="KW-0677">Repeat</keyword>
<reference evidence="3" key="1">
    <citation type="submission" date="2017-07" db="EMBL/GenBank/DDBJ databases">
        <title>Taro Niue Genome Assembly and Annotation.</title>
        <authorList>
            <person name="Atibalentja N."/>
            <person name="Keating K."/>
            <person name="Fields C.J."/>
        </authorList>
    </citation>
    <scope>NUCLEOTIDE SEQUENCE</scope>
    <source>
        <strain evidence="3">Niue_2</strain>
        <tissue evidence="3">Leaf</tissue>
    </source>
</reference>
<dbReference type="AlphaFoldDB" id="A0A843VYC9"/>